<evidence type="ECO:0000313" key="2">
    <source>
        <dbReference type="Proteomes" id="UP000681340"/>
    </source>
</evidence>
<organism evidence="1 2">
    <name type="scientific">Actinoplanes auranticolor</name>
    <dbReference type="NCBI Taxonomy" id="47988"/>
    <lineage>
        <taxon>Bacteria</taxon>
        <taxon>Bacillati</taxon>
        <taxon>Actinomycetota</taxon>
        <taxon>Actinomycetes</taxon>
        <taxon>Micromonosporales</taxon>
        <taxon>Micromonosporaceae</taxon>
        <taxon>Actinoplanes</taxon>
    </lineage>
</organism>
<proteinExistence type="predicted"/>
<dbReference type="Pfam" id="PF05139">
    <property type="entry name" value="Erythro_esteras"/>
    <property type="match status" value="1"/>
</dbReference>
<dbReference type="InterPro" id="IPR014622">
    <property type="entry name" value="UCP036794_erythomycin"/>
</dbReference>
<gene>
    <name evidence="1" type="ORF">Aau02nite_27680</name>
</gene>
<accession>A0A919S876</accession>
<dbReference type="GO" id="GO:0046677">
    <property type="term" value="P:response to antibiotic"/>
    <property type="evidence" value="ECO:0007669"/>
    <property type="project" value="InterPro"/>
</dbReference>
<dbReference type="InterPro" id="IPR052036">
    <property type="entry name" value="Hydrolase/PRTase-associated"/>
</dbReference>
<dbReference type="EMBL" id="BOQL01000022">
    <property type="protein sequence ID" value="GIM67531.1"/>
    <property type="molecule type" value="Genomic_DNA"/>
</dbReference>
<dbReference type="Proteomes" id="UP000681340">
    <property type="component" value="Unassembled WGS sequence"/>
</dbReference>
<dbReference type="CDD" id="cd14728">
    <property type="entry name" value="Ere-like"/>
    <property type="match status" value="1"/>
</dbReference>
<reference evidence="1" key="1">
    <citation type="submission" date="2021-03" db="EMBL/GenBank/DDBJ databases">
        <title>Whole genome shotgun sequence of Actinoplanes auranticolor NBRC 12245.</title>
        <authorList>
            <person name="Komaki H."/>
            <person name="Tamura T."/>
        </authorList>
    </citation>
    <scope>NUCLEOTIDE SEQUENCE</scope>
    <source>
        <strain evidence="1">NBRC 12245</strain>
    </source>
</reference>
<name>A0A919S876_9ACTN</name>
<sequence>MTTSIRDAAQPFSGGALSSLLPPGLRLLGLGEPTHGVEAFPELRNEIFRHLVEHEGYRSITLESDCLAGLAADAYVTDGIGTLDTALSQGFSHGFGASPANRELLRWMRAYNEQRPRPERLRFSGFDGPLEVMGPAGPGPALTALHDYLAGHLDLPWSREQLDQLLGPDERWTDPAATMDPARSVGRSPEAKELRLLADDLRVLLSTHAPDLTAATSTDDWWRADLYARTATGLLRYHAGMADPAPTRVNTLMGLRDAIMADNLAAIVSRERRRGPTLAFAGNRHLQRDRSHLQFAGLPLQWWSAGAIAGTRLPGEYAFVATTFGTRGSDVPPPDTLEGVLSTLPYARAVIDPGRLAGIADQLKPRIPADHTYLALDPATTGRLDAVVFVATIG</sequence>
<dbReference type="SUPFAM" id="SSF159501">
    <property type="entry name" value="EreA/ChaN-like"/>
    <property type="match status" value="1"/>
</dbReference>
<dbReference type="PANTHER" id="PTHR31299:SF0">
    <property type="entry name" value="ESTERASE, PUTATIVE (AFU_ORTHOLOGUE AFUA_1G05850)-RELATED"/>
    <property type="match status" value="1"/>
</dbReference>
<keyword evidence="2" id="KW-1185">Reference proteome</keyword>
<comment type="caution">
    <text evidence="1">The sequence shown here is derived from an EMBL/GenBank/DDBJ whole genome shotgun (WGS) entry which is preliminary data.</text>
</comment>
<dbReference type="AlphaFoldDB" id="A0A919S876"/>
<dbReference type="Gene3D" id="3.30.1870.10">
    <property type="entry name" value="EreA-like, domain 2"/>
    <property type="match status" value="1"/>
</dbReference>
<evidence type="ECO:0000313" key="1">
    <source>
        <dbReference type="EMBL" id="GIM67531.1"/>
    </source>
</evidence>
<dbReference type="PANTHER" id="PTHR31299">
    <property type="entry name" value="ESTERASE, PUTATIVE (AFU_ORTHOLOGUE AFUA_1G05850)-RELATED"/>
    <property type="match status" value="1"/>
</dbReference>
<dbReference type="RefSeq" id="WP_212988792.1">
    <property type="nucleotide sequence ID" value="NZ_BAABEA010000005.1"/>
</dbReference>
<dbReference type="InterPro" id="IPR007815">
    <property type="entry name" value="Emycin_Estase"/>
</dbReference>
<protein>
    <submittedName>
        <fullName evidence="1">Erythromycin esterase</fullName>
    </submittedName>
</protein>
<dbReference type="PIRSF" id="PIRSF036794">
    <property type="entry name" value="UCP_erythr_ester"/>
    <property type="match status" value="1"/>
</dbReference>